<evidence type="ECO:0000256" key="1">
    <source>
        <dbReference type="SAM" id="MobiDB-lite"/>
    </source>
</evidence>
<feature type="region of interest" description="Disordered" evidence="1">
    <location>
        <begin position="1"/>
        <end position="22"/>
    </location>
</feature>
<organism evidence="2">
    <name type="scientific">Panicum hallii</name>
    <dbReference type="NCBI Taxonomy" id="206008"/>
    <lineage>
        <taxon>Eukaryota</taxon>
        <taxon>Viridiplantae</taxon>
        <taxon>Streptophyta</taxon>
        <taxon>Embryophyta</taxon>
        <taxon>Tracheophyta</taxon>
        <taxon>Spermatophyta</taxon>
        <taxon>Magnoliopsida</taxon>
        <taxon>Liliopsida</taxon>
        <taxon>Poales</taxon>
        <taxon>Poaceae</taxon>
        <taxon>PACMAD clade</taxon>
        <taxon>Panicoideae</taxon>
        <taxon>Panicodae</taxon>
        <taxon>Paniceae</taxon>
        <taxon>Panicinae</taxon>
        <taxon>Panicum</taxon>
        <taxon>Panicum sect. Panicum</taxon>
    </lineage>
</organism>
<protein>
    <submittedName>
        <fullName evidence="2">Uncharacterized protein</fullName>
    </submittedName>
</protein>
<evidence type="ECO:0000313" key="2">
    <source>
        <dbReference type="EMBL" id="PAN36345.1"/>
    </source>
</evidence>
<feature type="region of interest" description="Disordered" evidence="1">
    <location>
        <begin position="41"/>
        <end position="66"/>
    </location>
</feature>
<dbReference type="EMBL" id="CM008051">
    <property type="protein sequence ID" value="PAN36345.1"/>
    <property type="molecule type" value="Genomic_DNA"/>
</dbReference>
<proteinExistence type="predicted"/>
<dbReference type="Proteomes" id="UP000243499">
    <property type="component" value="Chromosome 6"/>
</dbReference>
<dbReference type="AlphaFoldDB" id="A0A2S3I446"/>
<name>A0A2S3I446_9POAL</name>
<sequence length="150" mass="16678">MSVRSIEETQSSGGPQLGPPRFRSFSFRGFPISPRSCLVLSPPRGLARPARSPSPLPKPRGKSSRRRRIFSVQRIRLAAPAGWCRTLMDALVARRPRRSSRALRLDGGARWHRCTASATATPPVLWLRRDPFARYLPGVFCSTPTAIVAF</sequence>
<gene>
    <name evidence="2" type="ORF">PAHAL_6G275500</name>
</gene>
<accession>A0A2S3I446</accession>
<reference evidence="2" key="1">
    <citation type="submission" date="2018-04" db="EMBL/GenBank/DDBJ databases">
        <title>WGS assembly of Panicum hallii.</title>
        <authorList>
            <person name="Lovell J."/>
            <person name="Jenkins J."/>
            <person name="Lowry D."/>
            <person name="Mamidi S."/>
            <person name="Sreedasyam A."/>
            <person name="Weng X."/>
            <person name="Barry K."/>
            <person name="Bonette J."/>
            <person name="Campitelli B."/>
            <person name="Daum C."/>
            <person name="Gordon S."/>
            <person name="Gould B."/>
            <person name="Lipzen A."/>
            <person name="Macqueen A."/>
            <person name="Palacio-Mejia J."/>
            <person name="Plott C."/>
            <person name="Shakirov E."/>
            <person name="Shu S."/>
            <person name="Yoshinaga Y."/>
            <person name="Zane M."/>
            <person name="Rokhsar D."/>
            <person name="Grimwood J."/>
            <person name="Schmutz J."/>
            <person name="Juenger T."/>
        </authorList>
    </citation>
    <scope>NUCLEOTIDE SEQUENCE [LARGE SCALE GENOMIC DNA]</scope>
    <source>
        <strain evidence="2">FIL2</strain>
    </source>
</reference>
<dbReference type="Gramene" id="PAN36345">
    <property type="protein sequence ID" value="PAN36345"/>
    <property type="gene ID" value="PAHAL_6G275500"/>
</dbReference>